<dbReference type="AlphaFoldDB" id="A0AAJ2BWD5"/>
<keyword evidence="1" id="KW-0472">Membrane</keyword>
<dbReference type="InterPro" id="IPR025205">
    <property type="entry name" value="PilX/PilW_C"/>
</dbReference>
<dbReference type="Proteomes" id="UP001249076">
    <property type="component" value="Unassembled WGS sequence"/>
</dbReference>
<evidence type="ECO:0000313" key="6">
    <source>
        <dbReference type="Proteomes" id="UP001249076"/>
    </source>
</evidence>
<keyword evidence="6" id="KW-1185">Reference proteome</keyword>
<proteinExistence type="predicted"/>
<organism evidence="4 7">
    <name type="scientific">Acidovorax delafieldii</name>
    <name type="common">Pseudomonas delafieldii</name>
    <dbReference type="NCBI Taxonomy" id="47920"/>
    <lineage>
        <taxon>Bacteria</taxon>
        <taxon>Pseudomonadati</taxon>
        <taxon>Pseudomonadota</taxon>
        <taxon>Betaproteobacteria</taxon>
        <taxon>Burkholderiales</taxon>
        <taxon>Comamonadaceae</taxon>
        <taxon>Acidovorax</taxon>
    </lineage>
</organism>
<dbReference type="InterPro" id="IPR025746">
    <property type="entry name" value="PilX_N_dom"/>
</dbReference>
<name>A0AAJ2BWD5_ACIDE</name>
<feature type="domain" description="Type 4 fimbrial biogenesis protein PilX N-terminal" evidence="3">
    <location>
        <begin position="25"/>
        <end position="74"/>
    </location>
</feature>
<evidence type="ECO:0000313" key="4">
    <source>
        <dbReference type="EMBL" id="MDR6769264.1"/>
    </source>
</evidence>
<gene>
    <name evidence="4" type="ORF">J2W88_004572</name>
    <name evidence="5" type="ORF">J2W93_004531</name>
</gene>
<evidence type="ECO:0000313" key="7">
    <source>
        <dbReference type="Proteomes" id="UP001253458"/>
    </source>
</evidence>
<dbReference type="Pfam" id="PF14341">
    <property type="entry name" value="PilX_N"/>
    <property type="match status" value="1"/>
</dbReference>
<accession>A0AAJ2BWD5</accession>
<keyword evidence="1" id="KW-1133">Transmembrane helix</keyword>
<keyword evidence="1" id="KW-0812">Transmembrane</keyword>
<dbReference type="Proteomes" id="UP001253458">
    <property type="component" value="Unassembled WGS sequence"/>
</dbReference>
<protein>
    <submittedName>
        <fullName evidence="4">Type IV pilus assembly protein PilX</fullName>
    </submittedName>
</protein>
<comment type="caution">
    <text evidence="4">The sequence shown here is derived from an EMBL/GenBank/DDBJ whole genome shotgun (WGS) entry which is preliminary data.</text>
</comment>
<dbReference type="Pfam" id="PF13681">
    <property type="entry name" value="PilX"/>
    <property type="match status" value="1"/>
</dbReference>
<sequence>MQYAVKTTLSGGLRDYFPHPKKQNGVALVVVLLFLVAITGISVWTARQSMLAEGMARNQMDQEAARQAAESALRDAERDIDNAPLGVLMANASCQRNTATTDADGLNPSSFTSDCAQGLCLKDDASYALSDWSTATSTNTSVAEPWWPTGKGGLWNDDESTKPGRTPVNSSNCASFTGGVPLGTYTGVPAIRGVAKQPEYLIEVFQRKHVRINLEETQVTSTGEKANQWSTMYRITARGFGYSQRTQVVLQSVFFP</sequence>
<dbReference type="EMBL" id="JAVDTL010000010">
    <property type="protein sequence ID" value="MDR6769264.1"/>
    <property type="molecule type" value="Genomic_DNA"/>
</dbReference>
<feature type="transmembrane region" description="Helical" evidence="1">
    <location>
        <begin position="25"/>
        <end position="46"/>
    </location>
</feature>
<evidence type="ECO:0000256" key="1">
    <source>
        <dbReference type="SAM" id="Phobius"/>
    </source>
</evidence>
<evidence type="ECO:0000313" key="5">
    <source>
        <dbReference type="EMBL" id="MDR6839663.1"/>
    </source>
</evidence>
<dbReference type="EMBL" id="JAVDTS010000010">
    <property type="protein sequence ID" value="MDR6839663.1"/>
    <property type="molecule type" value="Genomic_DNA"/>
</dbReference>
<evidence type="ECO:0000259" key="2">
    <source>
        <dbReference type="Pfam" id="PF13681"/>
    </source>
</evidence>
<reference evidence="4 6" key="1">
    <citation type="submission" date="2023-07" db="EMBL/GenBank/DDBJ databases">
        <title>Sorghum-associated microbial communities from plants grown in Nebraska, USA.</title>
        <authorList>
            <person name="Schachtman D."/>
        </authorList>
    </citation>
    <scope>NUCLEOTIDE SEQUENCE</scope>
    <source>
        <strain evidence="5 6">BE105</strain>
        <strain evidence="4">BE69</strain>
    </source>
</reference>
<evidence type="ECO:0000259" key="3">
    <source>
        <dbReference type="Pfam" id="PF14341"/>
    </source>
</evidence>
<feature type="domain" description="PilX/PilW C-terminal" evidence="2">
    <location>
        <begin position="135"/>
        <end position="255"/>
    </location>
</feature>